<comment type="caution">
    <text evidence="2">The sequence shown here is derived from an EMBL/GenBank/DDBJ whole genome shotgun (WGS) entry which is preliminary data.</text>
</comment>
<sequence length="94" mass="11272">MKKFWENYKRNLRLLMRLGRRYWKAFAVICFASSFIVTAVNFVLSFYIVNPKYFLGDDHFIPDGIKAILVVILIHFMFAKYIKYKHQKKNALSD</sequence>
<feature type="transmembrane region" description="Helical" evidence="1">
    <location>
        <begin position="60"/>
        <end position="79"/>
    </location>
</feature>
<evidence type="ECO:0000313" key="2">
    <source>
        <dbReference type="EMBL" id="MFK7641987.1"/>
    </source>
</evidence>
<dbReference type="Proteomes" id="UP001621964">
    <property type="component" value="Unassembled WGS sequence"/>
</dbReference>
<name>A0ABW8Q5C0_9NEIS</name>
<keyword evidence="1" id="KW-0472">Membrane</keyword>
<protein>
    <submittedName>
        <fullName evidence="2">Uncharacterized protein</fullName>
    </submittedName>
</protein>
<organism evidence="2 3">
    <name type="scientific">Neisseria oralis</name>
    <dbReference type="NCBI Taxonomy" id="1107316"/>
    <lineage>
        <taxon>Bacteria</taxon>
        <taxon>Pseudomonadati</taxon>
        <taxon>Pseudomonadota</taxon>
        <taxon>Betaproteobacteria</taxon>
        <taxon>Neisseriales</taxon>
        <taxon>Neisseriaceae</taxon>
        <taxon>Neisseria</taxon>
    </lineage>
</organism>
<feature type="transmembrane region" description="Helical" evidence="1">
    <location>
        <begin position="21"/>
        <end position="48"/>
    </location>
</feature>
<keyword evidence="3" id="KW-1185">Reference proteome</keyword>
<dbReference type="RefSeq" id="WP_293279499.1">
    <property type="nucleotide sequence ID" value="NZ_JBJGEB010000004.1"/>
</dbReference>
<keyword evidence="1" id="KW-1133">Transmembrane helix</keyword>
<dbReference type="EMBL" id="JBJGEB010000004">
    <property type="protein sequence ID" value="MFK7641987.1"/>
    <property type="molecule type" value="Genomic_DNA"/>
</dbReference>
<evidence type="ECO:0000313" key="3">
    <source>
        <dbReference type="Proteomes" id="UP001621964"/>
    </source>
</evidence>
<evidence type="ECO:0000256" key="1">
    <source>
        <dbReference type="SAM" id="Phobius"/>
    </source>
</evidence>
<reference evidence="2 3" key="1">
    <citation type="submission" date="2024-11" db="EMBL/GenBank/DDBJ databases">
        <authorList>
            <person name="Mikucki A.G."/>
            <person name="Kahler C.M."/>
        </authorList>
    </citation>
    <scope>NUCLEOTIDE SEQUENCE [LARGE SCALE GENOMIC DNA]</scope>
    <source>
        <strain evidence="2 3">EXNM717</strain>
    </source>
</reference>
<accession>A0ABW8Q5C0</accession>
<gene>
    <name evidence="2" type="ORF">ACI43T_05680</name>
</gene>
<proteinExistence type="predicted"/>
<keyword evidence="1" id="KW-0812">Transmembrane</keyword>